<sequence length="406" mass="45638">MHNAEEDVHTFSDHIPAPSHSHLDTQVFDPDPRRPDYSGMVMMFVIKLGSFAWAAYDGDRFFFQMSAEQQKYVVKEMPSLLEFFGYVSFFGGWLVGPSINFSDYRSFSRREVGKMLDLWAPFDSIPSSTIPALKAFLIGAIASFIFAKYEKPWTHAFAIEDAFMEKSFFYRLMYINIAGNIQRCKFYGAWKLAEGACILCGIGYAGKTADGRDAWTRVENVNIAQLELAQSPRDYLAGWNTNTGRWLRNCVYLRIAPEGSKRSTALAATSTYLTSAVWHGFRPGYYCTFLSGAQVTIVGQTLRRQLRPLFVGRSRLAPLKPAYDLAGWMLTQAAMNYICAPFPLHSLTNAWRVWGSMFFLVHVFNFAVLGAFAVPGVAAAVRRVGRMLGAEYAARGSDVKIDVKKS</sequence>
<evidence type="ECO:0000256" key="2">
    <source>
        <dbReference type="ARBA" id="ARBA00022679"/>
    </source>
</evidence>
<dbReference type="OrthoDB" id="286734at2759"/>
<keyword evidence="5 8" id="KW-0472">Membrane</keyword>
<dbReference type="GO" id="GO:0030258">
    <property type="term" value="P:lipid modification"/>
    <property type="evidence" value="ECO:0007669"/>
    <property type="project" value="TreeGrafter"/>
</dbReference>
<dbReference type="GO" id="GO:0016020">
    <property type="term" value="C:membrane"/>
    <property type="evidence" value="ECO:0007669"/>
    <property type="project" value="UniProtKB-SubCell"/>
</dbReference>
<keyword evidence="6 9" id="KW-0012">Acyltransferase</keyword>
<keyword evidence="10" id="KW-1185">Reference proteome</keyword>
<protein>
    <submittedName>
        <fullName evidence="9">MBOAT, membrane-bound O-acyltransferase family-domain-containing protein</fullName>
    </submittedName>
</protein>
<evidence type="ECO:0000256" key="6">
    <source>
        <dbReference type="ARBA" id="ARBA00023315"/>
    </source>
</evidence>
<dbReference type="PANTHER" id="PTHR13906">
    <property type="entry name" value="PORCUPINE"/>
    <property type="match status" value="1"/>
</dbReference>
<dbReference type="GO" id="GO:0003841">
    <property type="term" value="F:1-acylglycerol-3-phosphate O-acyltransferase activity"/>
    <property type="evidence" value="ECO:0007669"/>
    <property type="project" value="TreeGrafter"/>
</dbReference>
<evidence type="ECO:0000256" key="1">
    <source>
        <dbReference type="ARBA" id="ARBA00004141"/>
    </source>
</evidence>
<organism evidence="9 10">
    <name type="scientific">Blyttiomyces helicus</name>
    <dbReference type="NCBI Taxonomy" id="388810"/>
    <lineage>
        <taxon>Eukaryota</taxon>
        <taxon>Fungi</taxon>
        <taxon>Fungi incertae sedis</taxon>
        <taxon>Chytridiomycota</taxon>
        <taxon>Chytridiomycota incertae sedis</taxon>
        <taxon>Chytridiomycetes</taxon>
        <taxon>Chytridiomycetes incertae sedis</taxon>
        <taxon>Blyttiomyces</taxon>
    </lineage>
</organism>
<dbReference type="GO" id="GO:0047184">
    <property type="term" value="F:1-acylglycerophosphocholine O-acyltransferase activity"/>
    <property type="evidence" value="ECO:0007669"/>
    <property type="project" value="TreeGrafter"/>
</dbReference>
<feature type="transmembrane region" description="Helical" evidence="8">
    <location>
        <begin position="125"/>
        <end position="147"/>
    </location>
</feature>
<feature type="region of interest" description="Disordered" evidence="7">
    <location>
        <begin position="1"/>
        <end position="29"/>
    </location>
</feature>
<proteinExistence type="predicted"/>
<feature type="transmembrane region" description="Helical" evidence="8">
    <location>
        <begin position="356"/>
        <end position="381"/>
    </location>
</feature>
<dbReference type="InterPro" id="IPR004299">
    <property type="entry name" value="MBOAT_fam"/>
</dbReference>
<evidence type="ECO:0000256" key="4">
    <source>
        <dbReference type="ARBA" id="ARBA00022989"/>
    </source>
</evidence>
<evidence type="ECO:0000313" key="9">
    <source>
        <dbReference type="EMBL" id="RKO86775.1"/>
    </source>
</evidence>
<evidence type="ECO:0000256" key="8">
    <source>
        <dbReference type="SAM" id="Phobius"/>
    </source>
</evidence>
<dbReference type="EMBL" id="KZ997924">
    <property type="protein sequence ID" value="RKO86775.1"/>
    <property type="molecule type" value="Genomic_DNA"/>
</dbReference>
<feature type="transmembrane region" description="Helical" evidence="8">
    <location>
        <begin position="77"/>
        <end position="96"/>
    </location>
</feature>
<comment type="subcellular location">
    <subcellularLocation>
        <location evidence="1">Membrane</location>
        <topology evidence="1">Multi-pass membrane protein</topology>
    </subcellularLocation>
</comment>
<dbReference type="Proteomes" id="UP000269721">
    <property type="component" value="Unassembled WGS sequence"/>
</dbReference>
<gene>
    <name evidence="9" type="ORF">BDK51DRAFT_16081</name>
</gene>
<accession>A0A4P9W608</accession>
<dbReference type="AlphaFoldDB" id="A0A4P9W608"/>
<name>A0A4P9W608_9FUNG</name>
<dbReference type="InterPro" id="IPR049941">
    <property type="entry name" value="LPLAT_7/PORCN-like"/>
</dbReference>
<evidence type="ECO:0000313" key="10">
    <source>
        <dbReference type="Proteomes" id="UP000269721"/>
    </source>
</evidence>
<keyword evidence="3 8" id="KW-0812">Transmembrane</keyword>
<dbReference type="GO" id="GO:0046474">
    <property type="term" value="P:glycerophospholipid biosynthetic process"/>
    <property type="evidence" value="ECO:0007669"/>
    <property type="project" value="TreeGrafter"/>
</dbReference>
<dbReference type="PANTHER" id="PTHR13906:SF4">
    <property type="entry name" value="LYSOPHOSPHOLIPID ACYLTRANSFERASE 6"/>
    <property type="match status" value="1"/>
</dbReference>
<dbReference type="Pfam" id="PF03062">
    <property type="entry name" value="MBOAT"/>
    <property type="match status" value="1"/>
</dbReference>
<dbReference type="GO" id="GO:0005783">
    <property type="term" value="C:endoplasmic reticulum"/>
    <property type="evidence" value="ECO:0007669"/>
    <property type="project" value="TreeGrafter"/>
</dbReference>
<evidence type="ECO:0000256" key="7">
    <source>
        <dbReference type="SAM" id="MobiDB-lite"/>
    </source>
</evidence>
<evidence type="ECO:0000256" key="5">
    <source>
        <dbReference type="ARBA" id="ARBA00023136"/>
    </source>
</evidence>
<feature type="transmembrane region" description="Helical" evidence="8">
    <location>
        <begin position="37"/>
        <end position="56"/>
    </location>
</feature>
<feature type="compositionally biased region" description="Basic and acidic residues" evidence="7">
    <location>
        <begin position="1"/>
        <end position="12"/>
    </location>
</feature>
<feature type="transmembrane region" description="Helical" evidence="8">
    <location>
        <begin position="325"/>
        <end position="344"/>
    </location>
</feature>
<keyword evidence="2 9" id="KW-0808">Transferase</keyword>
<evidence type="ECO:0000256" key="3">
    <source>
        <dbReference type="ARBA" id="ARBA00022692"/>
    </source>
</evidence>
<keyword evidence="4 8" id="KW-1133">Transmembrane helix</keyword>
<reference evidence="10" key="1">
    <citation type="journal article" date="2018" name="Nat. Microbiol.">
        <title>Leveraging single-cell genomics to expand the fungal tree of life.</title>
        <authorList>
            <person name="Ahrendt S.R."/>
            <person name="Quandt C.A."/>
            <person name="Ciobanu D."/>
            <person name="Clum A."/>
            <person name="Salamov A."/>
            <person name="Andreopoulos B."/>
            <person name="Cheng J.F."/>
            <person name="Woyke T."/>
            <person name="Pelin A."/>
            <person name="Henrissat B."/>
            <person name="Reynolds N.K."/>
            <person name="Benny G.L."/>
            <person name="Smith M.E."/>
            <person name="James T.Y."/>
            <person name="Grigoriev I.V."/>
        </authorList>
    </citation>
    <scope>NUCLEOTIDE SEQUENCE [LARGE SCALE GENOMIC DNA]</scope>
</reference>